<sequence>MATLYQADDSTLIGCYQEAMALADAMATLIPASILANLPRRGAAVHFKYRDDGEIDLIFMKLDTTGETT</sequence>
<dbReference type="STRING" id="1123014.SAMN02745746_00920"/>
<evidence type="ECO:0000313" key="2">
    <source>
        <dbReference type="Proteomes" id="UP000192920"/>
    </source>
</evidence>
<keyword evidence="2" id="KW-1185">Reference proteome</keyword>
<name>A0A1Y6BI35_9NEIS</name>
<protein>
    <submittedName>
        <fullName evidence="1">Uncharacterized protein</fullName>
    </submittedName>
</protein>
<gene>
    <name evidence="1" type="ORF">SAMN02745746_00920</name>
</gene>
<dbReference type="EMBL" id="FXAG01000003">
    <property type="protein sequence ID" value="SMF04025.1"/>
    <property type="molecule type" value="Genomic_DNA"/>
</dbReference>
<accession>A0A1Y6BI35</accession>
<organism evidence="1 2">
    <name type="scientific">Pseudogulbenkiania subflava DSM 22618</name>
    <dbReference type="NCBI Taxonomy" id="1123014"/>
    <lineage>
        <taxon>Bacteria</taxon>
        <taxon>Pseudomonadati</taxon>
        <taxon>Pseudomonadota</taxon>
        <taxon>Betaproteobacteria</taxon>
        <taxon>Neisseriales</taxon>
        <taxon>Chromobacteriaceae</taxon>
        <taxon>Pseudogulbenkiania</taxon>
    </lineage>
</organism>
<dbReference type="Proteomes" id="UP000192920">
    <property type="component" value="Unassembled WGS sequence"/>
</dbReference>
<dbReference type="AlphaFoldDB" id="A0A1Y6BI35"/>
<dbReference type="RefSeq" id="WP_085275249.1">
    <property type="nucleotide sequence ID" value="NZ_FXAG01000003.1"/>
</dbReference>
<reference evidence="2" key="1">
    <citation type="submission" date="2017-04" db="EMBL/GenBank/DDBJ databases">
        <authorList>
            <person name="Varghese N."/>
            <person name="Submissions S."/>
        </authorList>
    </citation>
    <scope>NUCLEOTIDE SEQUENCE [LARGE SCALE GENOMIC DNA]</scope>
    <source>
        <strain evidence="2">DSM 22618</strain>
    </source>
</reference>
<evidence type="ECO:0000313" key="1">
    <source>
        <dbReference type="EMBL" id="SMF04025.1"/>
    </source>
</evidence>
<proteinExistence type="predicted"/>